<dbReference type="PROSITE" id="PS50846">
    <property type="entry name" value="HMA_2"/>
    <property type="match status" value="1"/>
</dbReference>
<dbReference type="InterPro" id="IPR006121">
    <property type="entry name" value="HMA_dom"/>
</dbReference>
<dbReference type="Gene3D" id="3.30.70.100">
    <property type="match status" value="1"/>
</dbReference>
<proteinExistence type="predicted"/>
<evidence type="ECO:0000256" key="1">
    <source>
        <dbReference type="ARBA" id="ARBA00022723"/>
    </source>
</evidence>
<dbReference type="InterPro" id="IPR036163">
    <property type="entry name" value="HMA_dom_sf"/>
</dbReference>
<comment type="caution">
    <text evidence="3">The sequence shown here is derived from an EMBL/GenBank/DDBJ whole genome shotgun (WGS) entry which is preliminary data.</text>
</comment>
<dbReference type="Pfam" id="PF00403">
    <property type="entry name" value="HMA"/>
    <property type="match status" value="1"/>
</dbReference>
<organism evidence="3 4">
    <name type="scientific">Listeria grayi FSL F6-1183</name>
    <dbReference type="NCBI Taxonomy" id="1265827"/>
    <lineage>
        <taxon>Bacteria</taxon>
        <taxon>Bacillati</taxon>
        <taxon>Bacillota</taxon>
        <taxon>Bacilli</taxon>
        <taxon>Bacillales</taxon>
        <taxon>Listeriaceae</taxon>
        <taxon>Listeria</taxon>
    </lineage>
</organism>
<evidence type="ECO:0000313" key="4">
    <source>
        <dbReference type="Proteomes" id="UP000019251"/>
    </source>
</evidence>
<gene>
    <name evidence="3" type="ORF">LMUR_11142</name>
</gene>
<dbReference type="CDD" id="cd00371">
    <property type="entry name" value="HMA"/>
    <property type="match status" value="1"/>
</dbReference>
<keyword evidence="1" id="KW-0479">Metal-binding</keyword>
<evidence type="ECO:0000259" key="2">
    <source>
        <dbReference type="PROSITE" id="PS50846"/>
    </source>
</evidence>
<dbReference type="InterPro" id="IPR017969">
    <property type="entry name" value="Heavy-metal-associated_CS"/>
</dbReference>
<dbReference type="FunFam" id="3.30.70.100:FF:000001">
    <property type="entry name" value="ATPase copper transporting beta"/>
    <property type="match status" value="1"/>
</dbReference>
<accession>A0A829R493</accession>
<dbReference type="InterPro" id="IPR000428">
    <property type="entry name" value="Cu-bd"/>
</dbReference>
<sequence>MEKVLEIEGMTCAHCVARVKSALEGVAGVTSAEVDLESGTAKLHLQAAVTGDVLEEAVEDAGYEIV</sequence>
<dbReference type="PRINTS" id="PR00944">
    <property type="entry name" value="CUEXPORT"/>
</dbReference>
<dbReference type="PROSITE" id="PS01047">
    <property type="entry name" value="HMA_1"/>
    <property type="match status" value="1"/>
</dbReference>
<dbReference type="SUPFAM" id="SSF55008">
    <property type="entry name" value="HMA, heavy metal-associated domain"/>
    <property type="match status" value="1"/>
</dbReference>
<dbReference type="GO" id="GO:0005507">
    <property type="term" value="F:copper ion binding"/>
    <property type="evidence" value="ECO:0007669"/>
    <property type="project" value="InterPro"/>
</dbReference>
<feature type="domain" description="HMA" evidence="2">
    <location>
        <begin position="1"/>
        <end position="66"/>
    </location>
</feature>
<dbReference type="AlphaFoldDB" id="A0A829R493"/>
<dbReference type="GO" id="GO:0006825">
    <property type="term" value="P:copper ion transport"/>
    <property type="evidence" value="ECO:0007669"/>
    <property type="project" value="InterPro"/>
</dbReference>
<name>A0A829R493_LISGR</name>
<dbReference type="EMBL" id="AODG01000013">
    <property type="protein sequence ID" value="EUJ27051.1"/>
    <property type="molecule type" value="Genomic_DNA"/>
</dbReference>
<evidence type="ECO:0000313" key="3">
    <source>
        <dbReference type="EMBL" id="EUJ27051.1"/>
    </source>
</evidence>
<reference evidence="3 4" key="1">
    <citation type="submission" date="2012-12" db="EMBL/GenBank/DDBJ databases">
        <title>Novel taxa of Listeriaceae from agricultural environments in the United States.</title>
        <authorList>
            <person name="den Bakker H.C."/>
            <person name="Allred A."/>
            <person name="Warchocki S."/>
            <person name="Wright E.M."/>
            <person name="Burrell A."/>
            <person name="Nightingale K.K."/>
            <person name="Kephart D."/>
            <person name="Wiedmann M."/>
        </authorList>
    </citation>
    <scope>NUCLEOTIDE SEQUENCE [LARGE SCALE GENOMIC DNA]</scope>
    <source>
        <strain evidence="3 4">FSL F6-1183</strain>
    </source>
</reference>
<dbReference type="Proteomes" id="UP000019251">
    <property type="component" value="Unassembled WGS sequence"/>
</dbReference>
<protein>
    <recommendedName>
        <fullName evidence="2">HMA domain-containing protein</fullName>
    </recommendedName>
</protein>